<evidence type="ECO:0000259" key="2">
    <source>
        <dbReference type="Pfam" id="PF03732"/>
    </source>
</evidence>
<feature type="region of interest" description="Disordered" evidence="1">
    <location>
        <begin position="340"/>
        <end position="361"/>
    </location>
</feature>
<dbReference type="EMBL" id="JANJYJ010000001">
    <property type="protein sequence ID" value="KAK3230054.1"/>
    <property type="molecule type" value="Genomic_DNA"/>
</dbReference>
<dbReference type="Pfam" id="PF03732">
    <property type="entry name" value="Retrotrans_gag"/>
    <property type="match status" value="1"/>
</dbReference>
<comment type="caution">
    <text evidence="3">The sequence shown here is derived from an EMBL/GenBank/DDBJ whole genome shotgun (WGS) entry which is preliminary data.</text>
</comment>
<sequence length="385" mass="43545">MADKLDGSQSPHDVGTPRGVNNSGPMNASIAGGRLSSVAPTSTGQAMITSVNAPPGISPDAFQQCDGTVRLQRPTVILDVPTNARGLRVWVVWKAPSGNNQEFRELTQAFSQQFLGNIQRRKSLALLATHKQGKNESLKDYLKRFSQEVSGIRNPNDKVMVAAFTNNLEKGRLSFDLRRESPNTYTDIMDVAGSYAMAEEEELAQRGSYMHGGHPGENANVKNQMGDHHESDGNKDGRRDKNHRNNQNEKKFHGQYTNYTPLTNKQEEILAIVEYQKLVKYPSRQSTYARRDTTKYYMFLKESGHDTSKCYQLRDHIEKLIREGHLKDVILKRADEQQKVPLWDNQPRGNQNKKRRPGRDSGEWTISTIFCGPYTKKNLLLREIA</sequence>
<evidence type="ECO:0000313" key="3">
    <source>
        <dbReference type="EMBL" id="KAK3230054.1"/>
    </source>
</evidence>
<evidence type="ECO:0000256" key="1">
    <source>
        <dbReference type="SAM" id="MobiDB-lite"/>
    </source>
</evidence>
<accession>A0AAE0B6B2</accession>
<dbReference type="Proteomes" id="UP001281410">
    <property type="component" value="Unassembled WGS sequence"/>
</dbReference>
<feature type="compositionally biased region" description="Basic and acidic residues" evidence="1">
    <location>
        <begin position="225"/>
        <end position="239"/>
    </location>
</feature>
<protein>
    <recommendedName>
        <fullName evidence="2">Retrotransposon gag domain-containing protein</fullName>
    </recommendedName>
</protein>
<name>A0AAE0B6B2_9ROSI</name>
<feature type="region of interest" description="Disordered" evidence="1">
    <location>
        <begin position="1"/>
        <end position="39"/>
    </location>
</feature>
<gene>
    <name evidence="3" type="ORF">Dsin_001935</name>
</gene>
<dbReference type="AlphaFoldDB" id="A0AAE0B6B2"/>
<organism evidence="3 4">
    <name type="scientific">Dipteronia sinensis</name>
    <dbReference type="NCBI Taxonomy" id="43782"/>
    <lineage>
        <taxon>Eukaryota</taxon>
        <taxon>Viridiplantae</taxon>
        <taxon>Streptophyta</taxon>
        <taxon>Embryophyta</taxon>
        <taxon>Tracheophyta</taxon>
        <taxon>Spermatophyta</taxon>
        <taxon>Magnoliopsida</taxon>
        <taxon>eudicotyledons</taxon>
        <taxon>Gunneridae</taxon>
        <taxon>Pentapetalae</taxon>
        <taxon>rosids</taxon>
        <taxon>malvids</taxon>
        <taxon>Sapindales</taxon>
        <taxon>Sapindaceae</taxon>
        <taxon>Hippocastanoideae</taxon>
        <taxon>Acereae</taxon>
        <taxon>Dipteronia</taxon>
    </lineage>
</organism>
<dbReference type="PANTHER" id="PTHR33223">
    <property type="entry name" value="CCHC-TYPE DOMAIN-CONTAINING PROTEIN"/>
    <property type="match status" value="1"/>
</dbReference>
<reference evidence="3" key="1">
    <citation type="journal article" date="2023" name="Plant J.">
        <title>Genome sequences and population genomics provide insights into the demographic history, inbreeding, and mutation load of two 'living fossil' tree species of Dipteronia.</title>
        <authorList>
            <person name="Feng Y."/>
            <person name="Comes H.P."/>
            <person name="Chen J."/>
            <person name="Zhu S."/>
            <person name="Lu R."/>
            <person name="Zhang X."/>
            <person name="Li P."/>
            <person name="Qiu J."/>
            <person name="Olsen K.M."/>
            <person name="Qiu Y."/>
        </authorList>
    </citation>
    <scope>NUCLEOTIDE SEQUENCE</scope>
    <source>
        <strain evidence="3">NBL</strain>
    </source>
</reference>
<dbReference type="InterPro" id="IPR005162">
    <property type="entry name" value="Retrotrans_gag_dom"/>
</dbReference>
<dbReference type="PANTHER" id="PTHR33223:SF10">
    <property type="entry name" value="AMINOTRANSFERASE-LIKE PLANT MOBILE DOMAIN-CONTAINING PROTEIN"/>
    <property type="match status" value="1"/>
</dbReference>
<proteinExistence type="predicted"/>
<feature type="region of interest" description="Disordered" evidence="1">
    <location>
        <begin position="208"/>
        <end position="259"/>
    </location>
</feature>
<evidence type="ECO:0000313" key="4">
    <source>
        <dbReference type="Proteomes" id="UP001281410"/>
    </source>
</evidence>
<feature type="domain" description="Retrotransposon gag" evidence="2">
    <location>
        <begin position="99"/>
        <end position="167"/>
    </location>
</feature>
<keyword evidence="4" id="KW-1185">Reference proteome</keyword>